<dbReference type="PROSITE" id="PS50932">
    <property type="entry name" value="HTH_LACI_2"/>
    <property type="match status" value="1"/>
</dbReference>
<comment type="caution">
    <text evidence="6">The sequence shown here is derived from an EMBL/GenBank/DDBJ whole genome shotgun (WGS) entry which is preliminary data.</text>
</comment>
<sequence length="355" mass="38914">MVTPVQSAVGSSGQRKPRTTISDIAKEAGVSKATVSMALRGMPEISSKTRDRVKSIADELGYRADPSLSKIAALRWKNRVAQEGARIALIEYAREESLSHDNESLIEGARQKANALGYEFETHTVRTQRELSTISRILYHRGVDGVALVAMNDEKLRDAFNWDSFSCVSIRDSETVCLVDSVDTDVKTEMVQVVEAIRSTSHRRVGLVLSGDKNSIANDFARKGILEGLMYSSFGANCTYCVLFRDEASSEEVRAWVEQNELEVVVGYDDSVYDALAGVDVGFLSLKTDGRDGQIAGVRDESVRVGVTGIDHLDRLIRFGTRGRLAETTCYHVAGNWIPGRSFAPGLEQPALESA</sequence>
<evidence type="ECO:0000259" key="5">
    <source>
        <dbReference type="PROSITE" id="PS50932"/>
    </source>
</evidence>
<dbReference type="Pfam" id="PF00356">
    <property type="entry name" value="LacI"/>
    <property type="match status" value="1"/>
</dbReference>
<keyword evidence="3 6" id="KW-0238">DNA-binding</keyword>
<evidence type="ECO:0000256" key="3">
    <source>
        <dbReference type="ARBA" id="ARBA00023125"/>
    </source>
</evidence>
<dbReference type="SUPFAM" id="SSF47413">
    <property type="entry name" value="lambda repressor-like DNA-binding domains"/>
    <property type="match status" value="1"/>
</dbReference>
<dbReference type="InterPro" id="IPR028082">
    <property type="entry name" value="Peripla_BP_I"/>
</dbReference>
<dbReference type="PROSITE" id="PS00356">
    <property type="entry name" value="HTH_LACI_1"/>
    <property type="match status" value="1"/>
</dbReference>
<evidence type="ECO:0000313" key="7">
    <source>
        <dbReference type="Proteomes" id="UP000617628"/>
    </source>
</evidence>
<organism evidence="6 7">
    <name type="scientific">Pelagicoccus mobilis</name>
    <dbReference type="NCBI Taxonomy" id="415221"/>
    <lineage>
        <taxon>Bacteria</taxon>
        <taxon>Pseudomonadati</taxon>
        <taxon>Verrucomicrobiota</taxon>
        <taxon>Opitutia</taxon>
        <taxon>Puniceicoccales</taxon>
        <taxon>Pelagicoccaceae</taxon>
        <taxon>Pelagicoccus</taxon>
    </lineage>
</organism>
<dbReference type="InterPro" id="IPR000843">
    <property type="entry name" value="HTH_LacI"/>
</dbReference>
<protein>
    <submittedName>
        <fullName evidence="6">LacI family DNA-binding transcriptional regulator</fullName>
    </submittedName>
</protein>
<dbReference type="SUPFAM" id="SSF53822">
    <property type="entry name" value="Periplasmic binding protein-like I"/>
    <property type="match status" value="1"/>
</dbReference>
<dbReference type="Gene3D" id="3.40.50.2300">
    <property type="match status" value="2"/>
</dbReference>
<dbReference type="AlphaFoldDB" id="A0A934RZE2"/>
<dbReference type="EMBL" id="JAENIL010000021">
    <property type="protein sequence ID" value="MBK1877681.1"/>
    <property type="molecule type" value="Genomic_DNA"/>
</dbReference>
<keyword evidence="2" id="KW-0805">Transcription regulation</keyword>
<evidence type="ECO:0000313" key="6">
    <source>
        <dbReference type="EMBL" id="MBK1877681.1"/>
    </source>
</evidence>
<dbReference type="PANTHER" id="PTHR30146:SF148">
    <property type="entry name" value="HTH-TYPE TRANSCRIPTIONAL REPRESSOR PURR-RELATED"/>
    <property type="match status" value="1"/>
</dbReference>
<keyword evidence="7" id="KW-1185">Reference proteome</keyword>
<reference evidence="6" key="1">
    <citation type="submission" date="2021-01" db="EMBL/GenBank/DDBJ databases">
        <title>Modified the classification status of verrucomicrobia.</title>
        <authorList>
            <person name="Feng X."/>
        </authorList>
    </citation>
    <scope>NUCLEOTIDE SEQUENCE</scope>
    <source>
        <strain evidence="6">KCTC 13126</strain>
    </source>
</reference>
<dbReference type="InterPro" id="IPR010982">
    <property type="entry name" value="Lambda_DNA-bd_dom_sf"/>
</dbReference>
<evidence type="ECO:0000256" key="4">
    <source>
        <dbReference type="ARBA" id="ARBA00023163"/>
    </source>
</evidence>
<dbReference type="PANTHER" id="PTHR30146">
    <property type="entry name" value="LACI-RELATED TRANSCRIPTIONAL REPRESSOR"/>
    <property type="match status" value="1"/>
</dbReference>
<keyword evidence="4" id="KW-0804">Transcription</keyword>
<proteinExistence type="predicted"/>
<evidence type="ECO:0000256" key="2">
    <source>
        <dbReference type="ARBA" id="ARBA00023015"/>
    </source>
</evidence>
<evidence type="ECO:0000256" key="1">
    <source>
        <dbReference type="ARBA" id="ARBA00022491"/>
    </source>
</evidence>
<dbReference type="Gene3D" id="1.10.260.40">
    <property type="entry name" value="lambda repressor-like DNA-binding domains"/>
    <property type="match status" value="1"/>
</dbReference>
<gene>
    <name evidence="6" type="ORF">JIN87_12455</name>
</gene>
<name>A0A934RZE2_9BACT</name>
<accession>A0A934RZE2</accession>
<dbReference type="RefSeq" id="WP_200355895.1">
    <property type="nucleotide sequence ID" value="NZ_JAENIL010000021.1"/>
</dbReference>
<keyword evidence="1" id="KW-0678">Repressor</keyword>
<dbReference type="Proteomes" id="UP000617628">
    <property type="component" value="Unassembled WGS sequence"/>
</dbReference>
<feature type="domain" description="HTH lacI-type" evidence="5">
    <location>
        <begin position="19"/>
        <end position="73"/>
    </location>
</feature>
<dbReference type="GO" id="GO:0003700">
    <property type="term" value="F:DNA-binding transcription factor activity"/>
    <property type="evidence" value="ECO:0007669"/>
    <property type="project" value="TreeGrafter"/>
</dbReference>
<dbReference type="GO" id="GO:0000976">
    <property type="term" value="F:transcription cis-regulatory region binding"/>
    <property type="evidence" value="ECO:0007669"/>
    <property type="project" value="TreeGrafter"/>
</dbReference>
<dbReference type="SMART" id="SM00354">
    <property type="entry name" value="HTH_LACI"/>
    <property type="match status" value="1"/>
</dbReference>
<dbReference type="CDD" id="cd01392">
    <property type="entry name" value="HTH_LacI"/>
    <property type="match status" value="1"/>
</dbReference>